<sequence>MNSPNKSADGMSGREPSLEILPRTPLHSIPVAVEVKPVLPGAMPSSIGGGGGGSPSPVELRGALAGPVDPALREQQLQQELLALKQQQQLQKQLLFAEFQKQHDHLTRQHEVQLQKHLKQQQEMLAAKRQQELEQQRQREQQRQEELEKQRLEQQLLILRNKEKSKESAIASTEVKLRLQEFLLSKSKEPTPGGLNHSLPQHPKCWGAHHASLDQSSPPQSGPPGTPPSYKLPLLGPYDSRDDFPLRKTASEPNLKVRSRLKQKVAERRSSPLLRRKDGTVISTFKKRAVEITGAGPGVSSVCNSAPGSGPSSPNSSHSTIAENGFTGSVPNIPTEMLPQHRALPLDSSPNQFSLYTSPSLPNISLGLQATVTVTNSHLTASPKLSTQQEAERQALQSLRQGGTLTGKFMSTSSIPGCLLGVALEGDTSPHGHASLLQHVLLLEQARQQSTLIAVPLHGQSPLVTGERVATSMRTVGKLPRHRPLSRTQSSPLPQSPQALQQLVMQQQHQQFLEKQKQQQLQLGKILTKTGELPRQPTTHPEETEEELTEQQEALLGEGALTMPREGSTESESTQEDLEEEEEEEVEEDDDDCIQVKDEEGESGPDEGPDLEESSAAYKKLFTDAQQLQPLQVYQAPLSLATVPHQALGRTQSSPAAPGGMKSPPEQPTKHLFTTGPISQKMYAMLPCGGIGVDSDTVWNEMHSSSAVRMAVGCLVELAFKVAAGELKNGFAIIRPPGHHAEESTAMGFCFFNSVAITAKLLQQKLNVGKVLIVDWDIHHGNGTQQAFYSDPSVLYISLHRYDNGNFFPGSGAPEEVGGGPGVGYNVNVAWTGGVDPPIGDVEYLTAFRTVVMPIAHEFSPDVVLVSAGFDAVEGHLSPLGGYSVTARCFGHLTRQLMTLAGGRVVLALEGGHDLTAICDASEACVSALLSVELQPLDEAVLQQKPNINAVTTLEKVIEIQSKHWSCVQRFATGLGRSLREAQAGETEEAETVSAMALLSVGAEQAQAAAAREHSPRPAEEPMEQEPAL</sequence>
<evidence type="ECO:0000256" key="8">
    <source>
        <dbReference type="ARBA" id="ARBA00022853"/>
    </source>
</evidence>
<feature type="region of interest" description="Disordered" evidence="16">
    <location>
        <begin position="1004"/>
        <end position="1029"/>
    </location>
</feature>
<comment type="catalytic activity">
    <reaction evidence="12">
        <text>N(6)-acetyl-L-lysyl-[histone] + H2O = L-lysyl-[histone] + acetate</text>
        <dbReference type="Rhea" id="RHEA:58196"/>
        <dbReference type="Rhea" id="RHEA-COMP:9845"/>
        <dbReference type="Rhea" id="RHEA-COMP:11338"/>
        <dbReference type="ChEBI" id="CHEBI:15377"/>
        <dbReference type="ChEBI" id="CHEBI:29969"/>
        <dbReference type="ChEBI" id="CHEBI:30089"/>
        <dbReference type="ChEBI" id="CHEBI:61930"/>
        <dbReference type="EC" id="3.5.1.98"/>
    </reaction>
</comment>
<feature type="region of interest" description="Disordered" evidence="16">
    <location>
        <begin position="39"/>
        <end position="63"/>
    </location>
</feature>
<feature type="site" description="Contributes to catalysis" evidence="15">
    <location>
        <position position="913"/>
    </location>
</feature>
<dbReference type="Pfam" id="PF00850">
    <property type="entry name" value="Hist_deacetyl"/>
    <property type="match status" value="1"/>
</dbReference>
<dbReference type="Proteomes" id="UP000694417">
    <property type="component" value="Unplaced"/>
</dbReference>
<feature type="domain" description="Histone deacetylase glutamine rich N-terminal" evidence="18">
    <location>
        <begin position="68"/>
        <end position="156"/>
    </location>
</feature>
<comment type="function">
    <text evidence="12">Responsible for the deacetylation of lysine residues on the N-terminal part of the core histones (H2A, H2B, H3 and H4). Histone deacetylation gives a tag for epigenetic repression and plays an important role in transcriptional regulation, cell cycle progression and developmental events.</text>
</comment>
<keyword evidence="7 14" id="KW-0862">Zinc</keyword>
<evidence type="ECO:0000259" key="17">
    <source>
        <dbReference type="Pfam" id="PF00850"/>
    </source>
</evidence>
<feature type="compositionally biased region" description="Acidic residues" evidence="16">
    <location>
        <begin position="573"/>
        <end position="612"/>
    </location>
</feature>
<feature type="compositionally biased region" description="Basic and acidic residues" evidence="16">
    <location>
        <begin position="239"/>
        <end position="250"/>
    </location>
</feature>
<keyword evidence="9 12" id="KW-0805">Transcription regulation</keyword>
<feature type="compositionally biased region" description="Low complexity" evidence="16">
    <location>
        <begin position="304"/>
        <end position="319"/>
    </location>
</feature>
<evidence type="ECO:0000256" key="6">
    <source>
        <dbReference type="ARBA" id="ARBA00022801"/>
    </source>
</evidence>
<keyword evidence="4 12" id="KW-0678">Repressor</keyword>
<feature type="region of interest" description="Disordered" evidence="16">
    <location>
        <begin position="473"/>
        <end position="496"/>
    </location>
</feature>
<evidence type="ECO:0000256" key="1">
    <source>
        <dbReference type="ARBA" id="ARBA00004123"/>
    </source>
</evidence>
<feature type="compositionally biased region" description="Basic and acidic residues" evidence="16">
    <location>
        <begin position="1011"/>
        <end position="1020"/>
    </location>
</feature>
<dbReference type="GeneTree" id="ENSGT00940000160534"/>
<keyword evidence="10 12" id="KW-0804">Transcription</keyword>
<evidence type="ECO:0000256" key="4">
    <source>
        <dbReference type="ARBA" id="ARBA00022491"/>
    </source>
</evidence>
<evidence type="ECO:0000256" key="3">
    <source>
        <dbReference type="ARBA" id="ARBA00012111"/>
    </source>
</evidence>
<organism evidence="19 20">
    <name type="scientific">Urocitellus parryii</name>
    <name type="common">Arctic ground squirrel</name>
    <name type="synonym">Spermophilus parryii</name>
    <dbReference type="NCBI Taxonomy" id="9999"/>
    <lineage>
        <taxon>Eukaryota</taxon>
        <taxon>Metazoa</taxon>
        <taxon>Chordata</taxon>
        <taxon>Craniata</taxon>
        <taxon>Vertebrata</taxon>
        <taxon>Euteleostomi</taxon>
        <taxon>Mammalia</taxon>
        <taxon>Eutheria</taxon>
        <taxon>Euarchontoglires</taxon>
        <taxon>Glires</taxon>
        <taxon>Rodentia</taxon>
        <taxon>Sciuromorpha</taxon>
        <taxon>Sciuridae</taxon>
        <taxon>Xerinae</taxon>
        <taxon>Marmotini</taxon>
        <taxon>Urocitellus</taxon>
    </lineage>
</organism>
<dbReference type="InterPro" id="IPR023696">
    <property type="entry name" value="Ureohydrolase_dom_sf"/>
</dbReference>
<dbReference type="GO" id="GO:0000122">
    <property type="term" value="P:negative regulation of transcription by RNA polymerase II"/>
    <property type="evidence" value="ECO:0007669"/>
    <property type="project" value="InterPro"/>
</dbReference>
<evidence type="ECO:0000256" key="12">
    <source>
        <dbReference type="PIRNR" id="PIRNR037911"/>
    </source>
</evidence>
<dbReference type="SUPFAM" id="SSF52768">
    <property type="entry name" value="Arginase/deacetylase"/>
    <property type="match status" value="1"/>
</dbReference>
<dbReference type="InterPro" id="IPR000286">
    <property type="entry name" value="HDACs"/>
</dbReference>
<evidence type="ECO:0000313" key="20">
    <source>
        <dbReference type="Proteomes" id="UP000694417"/>
    </source>
</evidence>
<feature type="compositionally biased region" description="Polar residues" evidence="16">
    <location>
        <begin position="320"/>
        <end position="331"/>
    </location>
</feature>
<feature type="region of interest" description="Disordered" evidence="16">
    <location>
        <begin position="188"/>
        <end position="273"/>
    </location>
</feature>
<name>A0A8D2GMX5_UROPR</name>
<feature type="domain" description="Histone deacetylase" evidence="17">
    <location>
        <begin position="694"/>
        <end position="929"/>
    </location>
</feature>
<dbReference type="EC" id="3.5.1.98" evidence="3 12"/>
<feature type="compositionally biased region" description="Low complexity" evidence="16">
    <location>
        <begin position="486"/>
        <end position="496"/>
    </location>
</feature>
<protein>
    <recommendedName>
        <fullName evidence="3 12">Histone deacetylase</fullName>
        <ecNumber evidence="3 12">3.5.1.98</ecNumber>
    </recommendedName>
</protein>
<feature type="compositionally biased region" description="Basic and acidic residues" evidence="16">
    <location>
        <begin position="264"/>
        <end position="273"/>
    </location>
</feature>
<feature type="region of interest" description="Disordered" evidence="16">
    <location>
        <begin position="528"/>
        <end position="612"/>
    </location>
</feature>
<dbReference type="InterPro" id="IPR023801">
    <property type="entry name" value="His_deacetylse_dom"/>
</dbReference>
<dbReference type="GO" id="GO:0141221">
    <property type="term" value="F:histone deacetylase activity, hydrolytic mechanism"/>
    <property type="evidence" value="ECO:0007669"/>
    <property type="project" value="UniProtKB-EC"/>
</dbReference>
<dbReference type="AlphaFoldDB" id="A0A8D2GMX5"/>
<dbReference type="GO" id="GO:0005634">
    <property type="term" value="C:nucleus"/>
    <property type="evidence" value="ECO:0007669"/>
    <property type="project" value="UniProtKB-SubCell"/>
</dbReference>
<keyword evidence="5 14" id="KW-0479">Metal-binding</keyword>
<dbReference type="PANTHER" id="PTHR45364">
    <property type="entry name" value="HISTONE DEACETYLASE 9-RELATED"/>
    <property type="match status" value="1"/>
</dbReference>
<feature type="region of interest" description="Disordered" evidence="16">
    <location>
        <begin position="1"/>
        <end position="26"/>
    </location>
</feature>
<dbReference type="PIRSF" id="PIRSF037911">
    <property type="entry name" value="HDAC_II_euk"/>
    <property type="match status" value="1"/>
</dbReference>
<dbReference type="Ensembl" id="ENSUPAT00010003674.1">
    <property type="protein sequence ID" value="ENSUPAP00010003190.1"/>
    <property type="gene ID" value="ENSUPAG00010002429.1"/>
</dbReference>
<accession>A0A8D2GMX5</accession>
<evidence type="ECO:0000256" key="10">
    <source>
        <dbReference type="ARBA" id="ARBA00023163"/>
    </source>
</evidence>
<reference evidence="19" key="1">
    <citation type="submission" date="2025-08" db="UniProtKB">
        <authorList>
            <consortium name="Ensembl"/>
        </authorList>
    </citation>
    <scope>IDENTIFICATION</scope>
</reference>
<keyword evidence="20" id="KW-1185">Reference proteome</keyword>
<dbReference type="InterPro" id="IPR037138">
    <property type="entry name" value="His_deacetylse_dom_sf"/>
</dbReference>
<evidence type="ECO:0000256" key="11">
    <source>
        <dbReference type="ARBA" id="ARBA00023242"/>
    </source>
</evidence>
<feature type="active site" evidence="13">
    <location>
        <position position="740"/>
    </location>
</feature>
<feature type="binding site" evidence="14">
    <location>
        <position position="688"/>
    </location>
    <ligand>
        <name>Zn(2+)</name>
        <dbReference type="ChEBI" id="CHEBI:29105"/>
    </ligand>
</feature>
<dbReference type="InterPro" id="IPR024643">
    <property type="entry name" value="Hist_deacetylase_Gln_rich_N"/>
</dbReference>
<keyword evidence="6 12" id="KW-0378">Hydrolase</keyword>
<dbReference type="PANTHER" id="PTHR45364:SF12">
    <property type="entry name" value="HISTONE DEACETYLASE"/>
    <property type="match status" value="1"/>
</dbReference>
<evidence type="ECO:0000256" key="15">
    <source>
        <dbReference type="PIRSR" id="PIRSR037911-3"/>
    </source>
</evidence>
<dbReference type="Gene3D" id="3.40.800.20">
    <property type="entry name" value="Histone deacetylase domain"/>
    <property type="match status" value="1"/>
</dbReference>
<keyword evidence="11" id="KW-0539">Nucleus</keyword>
<evidence type="ECO:0000256" key="14">
    <source>
        <dbReference type="PIRSR" id="PIRSR037911-2"/>
    </source>
</evidence>
<dbReference type="Gene3D" id="6.10.250.1550">
    <property type="match status" value="1"/>
</dbReference>
<keyword evidence="8 12" id="KW-0156">Chromatin regulator</keyword>
<dbReference type="FunFam" id="3.40.800.20:FF:000002">
    <property type="entry name" value="Histone deacetylase"/>
    <property type="match status" value="1"/>
</dbReference>
<dbReference type="Pfam" id="PF12203">
    <property type="entry name" value="HDAC4_Gln"/>
    <property type="match status" value="1"/>
</dbReference>
<gene>
    <name evidence="19" type="primary">HDAC5</name>
</gene>
<dbReference type="InterPro" id="IPR046949">
    <property type="entry name" value="HDAC4/5/7/9"/>
</dbReference>
<evidence type="ECO:0000256" key="16">
    <source>
        <dbReference type="SAM" id="MobiDB-lite"/>
    </source>
</evidence>
<proteinExistence type="inferred from homology"/>
<evidence type="ECO:0000259" key="18">
    <source>
        <dbReference type="Pfam" id="PF12203"/>
    </source>
</evidence>
<feature type="region of interest" description="Disordered" evidence="16">
    <location>
        <begin position="302"/>
        <end position="331"/>
    </location>
</feature>
<evidence type="ECO:0000256" key="7">
    <source>
        <dbReference type="ARBA" id="ARBA00022833"/>
    </source>
</evidence>
<evidence type="ECO:0000256" key="13">
    <source>
        <dbReference type="PIRSR" id="PIRSR037911-1"/>
    </source>
</evidence>
<evidence type="ECO:0000256" key="2">
    <source>
        <dbReference type="ARBA" id="ARBA00007738"/>
    </source>
</evidence>
<comment type="similarity">
    <text evidence="2 12">Belongs to the histone deacetylase family. HD type 2 subfamily.</text>
</comment>
<feature type="region of interest" description="Disordered" evidence="16">
    <location>
        <begin position="108"/>
        <end position="137"/>
    </location>
</feature>
<reference evidence="19" key="2">
    <citation type="submission" date="2025-09" db="UniProtKB">
        <authorList>
            <consortium name="Ensembl"/>
        </authorList>
    </citation>
    <scope>IDENTIFICATION</scope>
</reference>
<dbReference type="GO" id="GO:0046872">
    <property type="term" value="F:metal ion binding"/>
    <property type="evidence" value="ECO:0007669"/>
    <property type="project" value="UniProtKB-KW"/>
</dbReference>
<comment type="subcellular location">
    <subcellularLocation>
        <location evidence="1 12">Nucleus</location>
    </subcellularLocation>
</comment>
<evidence type="ECO:0000256" key="9">
    <source>
        <dbReference type="ARBA" id="ARBA00023015"/>
    </source>
</evidence>
<evidence type="ECO:0000256" key="5">
    <source>
        <dbReference type="ARBA" id="ARBA00022723"/>
    </source>
</evidence>
<dbReference type="PRINTS" id="PR01270">
    <property type="entry name" value="HDASUPER"/>
</dbReference>
<evidence type="ECO:0000313" key="19">
    <source>
        <dbReference type="Ensembl" id="ENSUPAP00010003190.1"/>
    </source>
</evidence>